<dbReference type="Proteomes" id="UP000235672">
    <property type="component" value="Unassembled WGS sequence"/>
</dbReference>
<evidence type="ECO:0000256" key="2">
    <source>
        <dbReference type="PIRSR" id="PIRSR000097-1"/>
    </source>
</evidence>
<feature type="domain" description="NADP-dependent oxidoreductase" evidence="5">
    <location>
        <begin position="13"/>
        <end position="272"/>
    </location>
</feature>
<keyword evidence="7" id="KW-1185">Reference proteome</keyword>
<dbReference type="InterPro" id="IPR018170">
    <property type="entry name" value="Aldo/ket_reductase_CS"/>
</dbReference>
<dbReference type="STRING" id="1745343.A0A2J6PP89"/>
<reference evidence="6 7" key="1">
    <citation type="submission" date="2016-05" db="EMBL/GenBank/DDBJ databases">
        <title>A degradative enzymes factory behind the ericoid mycorrhizal symbiosis.</title>
        <authorList>
            <consortium name="DOE Joint Genome Institute"/>
            <person name="Martino E."/>
            <person name="Morin E."/>
            <person name="Grelet G."/>
            <person name="Kuo A."/>
            <person name="Kohler A."/>
            <person name="Daghino S."/>
            <person name="Barry K."/>
            <person name="Choi C."/>
            <person name="Cichocki N."/>
            <person name="Clum A."/>
            <person name="Copeland A."/>
            <person name="Hainaut M."/>
            <person name="Haridas S."/>
            <person name="Labutti K."/>
            <person name="Lindquist E."/>
            <person name="Lipzen A."/>
            <person name="Khouja H.-R."/>
            <person name="Murat C."/>
            <person name="Ohm R."/>
            <person name="Olson A."/>
            <person name="Spatafora J."/>
            <person name="Veneault-Fourrey C."/>
            <person name="Henrissat B."/>
            <person name="Grigoriev I."/>
            <person name="Martin F."/>
            <person name="Perotto S."/>
        </authorList>
    </citation>
    <scope>NUCLEOTIDE SEQUENCE [LARGE SCALE GENOMIC DNA]</scope>
    <source>
        <strain evidence="6 7">UAMH 7357</strain>
    </source>
</reference>
<dbReference type="Pfam" id="PF00248">
    <property type="entry name" value="Aldo_ket_red"/>
    <property type="match status" value="1"/>
</dbReference>
<sequence length="276" mass="30869">MTTLSSGFQMPVIDQAEVEKTVQTALEAGYSHIDCARVYQNEAAVGRGIKASGIPRGDIFITSKLWNTEHDPADVNAALDKTLEDLGIDYVDLYLIHWPSSWVKQTPYTLFPENEDGSPMKNSVPIALTWTAMEELVESGKTRSIGISNFYKQPQLEELLSTARIIPAVNQIQAQPYCPRKELVQWCRSKNIHVTAWGPLTIDRNKNLNVKTDPKLIEIAQAIKITPTQLALSWAVQRGTSVIPKSSNLERLRSNLDIVELSSKIIEQVNELEKEA</sequence>
<name>A0A2J6PP89_9HELO</name>
<feature type="site" description="Lowers pKa of active site Tyr" evidence="4">
    <location>
        <position position="64"/>
    </location>
</feature>
<dbReference type="InterPro" id="IPR036812">
    <property type="entry name" value="NAD(P)_OxRdtase_dom_sf"/>
</dbReference>
<evidence type="ECO:0000313" key="7">
    <source>
        <dbReference type="Proteomes" id="UP000235672"/>
    </source>
</evidence>
<feature type="active site" description="Proton donor" evidence="2">
    <location>
        <position position="39"/>
    </location>
</feature>
<dbReference type="OrthoDB" id="416253at2759"/>
<dbReference type="GO" id="GO:0016616">
    <property type="term" value="F:oxidoreductase activity, acting on the CH-OH group of donors, NAD or NADP as acceptor"/>
    <property type="evidence" value="ECO:0007669"/>
    <property type="project" value="UniProtKB-ARBA"/>
</dbReference>
<evidence type="ECO:0000256" key="3">
    <source>
        <dbReference type="PIRSR" id="PIRSR000097-2"/>
    </source>
</evidence>
<dbReference type="InterPro" id="IPR020471">
    <property type="entry name" value="AKR"/>
</dbReference>
<dbReference type="PROSITE" id="PS00062">
    <property type="entry name" value="ALDOKETO_REDUCTASE_2"/>
    <property type="match status" value="1"/>
</dbReference>
<evidence type="ECO:0000259" key="5">
    <source>
        <dbReference type="Pfam" id="PF00248"/>
    </source>
</evidence>
<dbReference type="PIRSF" id="PIRSF000097">
    <property type="entry name" value="AKR"/>
    <property type="match status" value="1"/>
</dbReference>
<dbReference type="PRINTS" id="PR00069">
    <property type="entry name" value="ALDKETRDTASE"/>
</dbReference>
<dbReference type="EMBL" id="KZ613510">
    <property type="protein sequence ID" value="PMD15847.1"/>
    <property type="molecule type" value="Genomic_DNA"/>
</dbReference>
<keyword evidence="1" id="KW-0560">Oxidoreductase</keyword>
<dbReference type="PANTHER" id="PTHR11732">
    <property type="entry name" value="ALDO/KETO REDUCTASE"/>
    <property type="match status" value="1"/>
</dbReference>
<dbReference type="FunFam" id="3.20.20.100:FF:000002">
    <property type="entry name" value="2,5-diketo-D-gluconic acid reductase A"/>
    <property type="match status" value="1"/>
</dbReference>
<dbReference type="SUPFAM" id="SSF51430">
    <property type="entry name" value="NAD(P)-linked oxidoreductase"/>
    <property type="match status" value="1"/>
</dbReference>
<feature type="binding site" evidence="3">
    <location>
        <position position="97"/>
    </location>
    <ligand>
        <name>substrate</name>
    </ligand>
</feature>
<dbReference type="PROSITE" id="PS00063">
    <property type="entry name" value="ALDOKETO_REDUCTASE_3"/>
    <property type="match status" value="1"/>
</dbReference>
<dbReference type="InterPro" id="IPR023210">
    <property type="entry name" value="NADP_OxRdtase_dom"/>
</dbReference>
<organism evidence="6 7">
    <name type="scientific">Hyaloscypha hepaticicola</name>
    <dbReference type="NCBI Taxonomy" id="2082293"/>
    <lineage>
        <taxon>Eukaryota</taxon>
        <taxon>Fungi</taxon>
        <taxon>Dikarya</taxon>
        <taxon>Ascomycota</taxon>
        <taxon>Pezizomycotina</taxon>
        <taxon>Leotiomycetes</taxon>
        <taxon>Helotiales</taxon>
        <taxon>Hyaloscyphaceae</taxon>
        <taxon>Hyaloscypha</taxon>
    </lineage>
</organism>
<dbReference type="AlphaFoldDB" id="A0A2J6PP89"/>
<evidence type="ECO:0000256" key="1">
    <source>
        <dbReference type="ARBA" id="ARBA00023002"/>
    </source>
</evidence>
<dbReference type="Gene3D" id="3.20.20.100">
    <property type="entry name" value="NADP-dependent oxidoreductase domain"/>
    <property type="match status" value="1"/>
</dbReference>
<accession>A0A2J6PP89</accession>
<gene>
    <name evidence="6" type="ORF">NA56DRAFT_681871</name>
</gene>
<protein>
    <submittedName>
        <fullName evidence="6">Aldo/keto reductase</fullName>
    </submittedName>
</protein>
<proteinExistence type="predicted"/>
<evidence type="ECO:0000256" key="4">
    <source>
        <dbReference type="PIRSR" id="PIRSR000097-3"/>
    </source>
</evidence>
<dbReference type="CDD" id="cd19071">
    <property type="entry name" value="AKR_AKR1-5-like"/>
    <property type="match status" value="1"/>
</dbReference>
<evidence type="ECO:0000313" key="6">
    <source>
        <dbReference type="EMBL" id="PMD15847.1"/>
    </source>
</evidence>